<dbReference type="GO" id="GO:0035251">
    <property type="term" value="F:UDP-glucosyltransferase activity"/>
    <property type="evidence" value="ECO:0007669"/>
    <property type="project" value="InterPro"/>
</dbReference>
<reference evidence="5" key="2">
    <citation type="submission" date="2024-10" db="UniProtKB">
        <authorList>
            <consortium name="EnsemblProtists"/>
        </authorList>
    </citation>
    <scope>IDENTIFICATION</scope>
</reference>
<dbReference type="CDD" id="cd03784">
    <property type="entry name" value="GT1_Gtf-like"/>
    <property type="match status" value="1"/>
</dbReference>
<reference evidence="6" key="1">
    <citation type="journal article" date="2013" name="Nature">
        <title>Pan genome of the phytoplankton Emiliania underpins its global distribution.</title>
        <authorList>
            <person name="Read B.A."/>
            <person name="Kegel J."/>
            <person name="Klute M.J."/>
            <person name="Kuo A."/>
            <person name="Lefebvre S.C."/>
            <person name="Maumus F."/>
            <person name="Mayer C."/>
            <person name="Miller J."/>
            <person name="Monier A."/>
            <person name="Salamov A."/>
            <person name="Young J."/>
            <person name="Aguilar M."/>
            <person name="Claverie J.M."/>
            <person name="Frickenhaus S."/>
            <person name="Gonzalez K."/>
            <person name="Herman E.K."/>
            <person name="Lin Y.C."/>
            <person name="Napier J."/>
            <person name="Ogata H."/>
            <person name="Sarno A.F."/>
            <person name="Shmutz J."/>
            <person name="Schroeder D."/>
            <person name="de Vargas C."/>
            <person name="Verret F."/>
            <person name="von Dassow P."/>
            <person name="Valentin K."/>
            <person name="Van de Peer Y."/>
            <person name="Wheeler G."/>
            <person name="Dacks J.B."/>
            <person name="Delwiche C.F."/>
            <person name="Dyhrman S.T."/>
            <person name="Glockner G."/>
            <person name="John U."/>
            <person name="Richards T."/>
            <person name="Worden A.Z."/>
            <person name="Zhang X."/>
            <person name="Grigoriev I.V."/>
            <person name="Allen A.E."/>
            <person name="Bidle K."/>
            <person name="Borodovsky M."/>
            <person name="Bowler C."/>
            <person name="Brownlee C."/>
            <person name="Cock J.M."/>
            <person name="Elias M."/>
            <person name="Gladyshev V.N."/>
            <person name="Groth M."/>
            <person name="Guda C."/>
            <person name="Hadaegh A."/>
            <person name="Iglesias-Rodriguez M.D."/>
            <person name="Jenkins J."/>
            <person name="Jones B.M."/>
            <person name="Lawson T."/>
            <person name="Leese F."/>
            <person name="Lindquist E."/>
            <person name="Lobanov A."/>
            <person name="Lomsadze A."/>
            <person name="Malik S.B."/>
            <person name="Marsh M.E."/>
            <person name="Mackinder L."/>
            <person name="Mock T."/>
            <person name="Mueller-Roeber B."/>
            <person name="Pagarete A."/>
            <person name="Parker M."/>
            <person name="Probert I."/>
            <person name="Quesneville H."/>
            <person name="Raines C."/>
            <person name="Rensing S.A."/>
            <person name="Riano-Pachon D.M."/>
            <person name="Richier S."/>
            <person name="Rokitta S."/>
            <person name="Shiraiwa Y."/>
            <person name="Soanes D.M."/>
            <person name="van der Giezen M."/>
            <person name="Wahlund T.M."/>
            <person name="Williams B."/>
            <person name="Wilson W."/>
            <person name="Wolfe G."/>
            <person name="Wurch L.L."/>
        </authorList>
    </citation>
    <scope>NUCLEOTIDE SEQUENCE</scope>
</reference>
<evidence type="ECO:0000313" key="5">
    <source>
        <dbReference type="EnsemblProtists" id="EOD41570"/>
    </source>
</evidence>
<dbReference type="AlphaFoldDB" id="A0A0D3L0N5"/>
<dbReference type="Gene3D" id="3.40.50.2000">
    <property type="entry name" value="Glycogen Phosphorylase B"/>
    <property type="match status" value="2"/>
</dbReference>
<feature type="signal peptide" evidence="4">
    <location>
        <begin position="1"/>
        <end position="19"/>
    </location>
</feature>
<evidence type="ECO:0000256" key="3">
    <source>
        <dbReference type="SAM" id="Phobius"/>
    </source>
</evidence>
<keyword evidence="4" id="KW-0732">Signal</keyword>
<dbReference type="PaxDb" id="2903-EOD41570"/>
<evidence type="ECO:0000256" key="4">
    <source>
        <dbReference type="SAM" id="SignalP"/>
    </source>
</evidence>
<feature type="chain" id="PRO_5044234152" description="UDP-glycosyltransferases domain-containing protein" evidence="4">
    <location>
        <begin position="20"/>
        <end position="502"/>
    </location>
</feature>
<dbReference type="GeneID" id="17286840"/>
<keyword evidence="2" id="KW-0328">Glycosyltransferase</keyword>
<name>A0A0D3L0N5_EMIH1</name>
<dbReference type="HOGENOM" id="CLU_543409_0_0_1"/>
<feature type="transmembrane region" description="Helical" evidence="3">
    <location>
        <begin position="469"/>
        <end position="491"/>
    </location>
</feature>
<evidence type="ECO:0008006" key="7">
    <source>
        <dbReference type="Google" id="ProtNLM"/>
    </source>
</evidence>
<keyword evidence="6" id="KW-1185">Reference proteome</keyword>
<organism evidence="5 6">
    <name type="scientific">Emiliania huxleyi (strain CCMP1516)</name>
    <dbReference type="NCBI Taxonomy" id="280463"/>
    <lineage>
        <taxon>Eukaryota</taxon>
        <taxon>Haptista</taxon>
        <taxon>Haptophyta</taxon>
        <taxon>Prymnesiophyceae</taxon>
        <taxon>Isochrysidales</taxon>
        <taxon>Noelaerhabdaceae</taxon>
        <taxon>Emiliania</taxon>
    </lineage>
</organism>
<dbReference type="PANTHER" id="PTHR48049:SF132">
    <property type="entry name" value="GLYCOSYLTRANSFERASE"/>
    <property type="match status" value="1"/>
</dbReference>
<evidence type="ECO:0000313" key="6">
    <source>
        <dbReference type="Proteomes" id="UP000013827"/>
    </source>
</evidence>
<keyword evidence="3" id="KW-0812">Transmembrane</keyword>
<comment type="similarity">
    <text evidence="2">Belongs to the UDP-glycosyltransferase family.</text>
</comment>
<dbReference type="Proteomes" id="UP000013827">
    <property type="component" value="Unassembled WGS sequence"/>
</dbReference>
<dbReference type="InterPro" id="IPR050481">
    <property type="entry name" value="UDP-glycosyltransf_plant"/>
</dbReference>
<dbReference type="RefSeq" id="XP_005793999.1">
    <property type="nucleotide sequence ID" value="XM_005793942.1"/>
</dbReference>
<dbReference type="KEGG" id="ehx:EMIHUDRAFT_193935"/>
<dbReference type="EnsemblProtists" id="EOD41570">
    <property type="protein sequence ID" value="EOD41570"/>
    <property type="gene ID" value="EMIHUDRAFT_193935"/>
</dbReference>
<sequence length="502" mass="54522">MLPRTLILPIAAALRVAFIAPPASHYVPMLPIAHELLDQGHEVTFLGLADTVAKIAKLVPQAHTRALEASVPADGEPKKRGMGMIQELPYSVAQLFTNLVIPLLGNLIAGQMLLPARRVLLELKPDVLCVSFIYPSLYALGEALGIPVVGVGWATPSFLTVQNELPWSLEPNCGSIHSREEVYGSLPTLLANFGVRLFSFFTLRLGSVVNSIHRFRIGHPRPLEPWEFDCVLQHPLLLQTLPELTAGSPSLLGPYTFMVGILDHPGLGGNSIAKSDDAARIIEWLDARLAAGQRVLYVAFGSEISPSEPMMRLLAGAFEEASEMHVLWATKARPTLPLPSRVLVTSFAPQRAVLTHGAVFGFLSHGGANSVNEALMLGKPMAIMPFFGDQMAVARAQQELGVGVLVRKNAPSSELVEAVRRIAGEPFAARSRQVMELNQRRSDMRRAVEVIVNHGSGAFTLHIPPPPAIWMRLVPLLLTLLLALACCDLFGCVRARPQVRSC</sequence>
<protein>
    <recommendedName>
        <fullName evidence="7">UDP-glycosyltransferases domain-containing protein</fullName>
    </recommendedName>
</protein>
<keyword evidence="1 2" id="KW-0808">Transferase</keyword>
<dbReference type="PANTHER" id="PTHR48049">
    <property type="entry name" value="GLYCOSYLTRANSFERASE"/>
    <property type="match status" value="1"/>
</dbReference>
<dbReference type="PROSITE" id="PS00375">
    <property type="entry name" value="UDPGT"/>
    <property type="match status" value="1"/>
</dbReference>
<dbReference type="SUPFAM" id="SSF53756">
    <property type="entry name" value="UDP-Glycosyltransferase/glycogen phosphorylase"/>
    <property type="match status" value="1"/>
</dbReference>
<dbReference type="Pfam" id="PF00201">
    <property type="entry name" value="UDPGT"/>
    <property type="match status" value="1"/>
</dbReference>
<dbReference type="eggNOG" id="KOG1192">
    <property type="taxonomic scope" value="Eukaryota"/>
</dbReference>
<evidence type="ECO:0000256" key="2">
    <source>
        <dbReference type="RuleBase" id="RU003718"/>
    </source>
</evidence>
<keyword evidence="3" id="KW-1133">Transmembrane helix</keyword>
<proteinExistence type="inferred from homology"/>
<dbReference type="InterPro" id="IPR035595">
    <property type="entry name" value="UDP_glycos_trans_CS"/>
</dbReference>
<evidence type="ECO:0000256" key="1">
    <source>
        <dbReference type="ARBA" id="ARBA00022679"/>
    </source>
</evidence>
<accession>A0A0D3L0N5</accession>
<dbReference type="InterPro" id="IPR002213">
    <property type="entry name" value="UDP_glucos_trans"/>
</dbReference>
<keyword evidence="3" id="KW-0472">Membrane</keyword>